<feature type="domain" description="PSI" evidence="3">
    <location>
        <begin position="76"/>
        <end position="122"/>
    </location>
</feature>
<reference evidence="4" key="1">
    <citation type="submission" date="2022-08" db="EMBL/GenBank/DDBJ databases">
        <title>Novel sulphate-reducing endosymbionts in the free-living metamonad Anaeramoeba.</title>
        <authorList>
            <person name="Jerlstrom-Hultqvist J."/>
            <person name="Cepicka I."/>
            <person name="Gallot-Lavallee L."/>
            <person name="Salas-Leiva D."/>
            <person name="Curtis B.A."/>
            <person name="Zahonova K."/>
            <person name="Pipaliya S."/>
            <person name="Dacks J."/>
            <person name="Roger A.J."/>
        </authorList>
    </citation>
    <scope>NUCLEOTIDE SEQUENCE</scope>
    <source>
        <strain evidence="4">Busselton2</strain>
    </source>
</reference>
<feature type="signal peptide" evidence="2">
    <location>
        <begin position="1"/>
        <end position="23"/>
    </location>
</feature>
<feature type="chain" id="PRO_5043417643" description="PSI domain-containing protein" evidence="2">
    <location>
        <begin position="24"/>
        <end position="315"/>
    </location>
</feature>
<evidence type="ECO:0000313" key="5">
    <source>
        <dbReference type="Proteomes" id="UP001146793"/>
    </source>
</evidence>
<comment type="caution">
    <text evidence="4">The sequence shown here is derived from an EMBL/GenBank/DDBJ whole genome shotgun (WGS) entry which is preliminary data.</text>
</comment>
<evidence type="ECO:0000313" key="4">
    <source>
        <dbReference type="EMBL" id="KAJ3450871.1"/>
    </source>
</evidence>
<sequence length="315" mass="35140">MMQNKFFMLLYFLLIFVIIKSDSDECWIHDTCSECVNDGCNYFCDWGFGEGYCSYSECDDENKVTDQANCSSSSTDCEIYSCDECVIKSGCQWCLTGECYNPTTDPGTCTEEDIASDDYECTDPCDFTDCETCNIANGCSWCLDNDNEFCTANETCSVTKDDCSVHNCSDYDDCQSCLETNECYFGQANYPTIAGTHTAFYEGRCLSNFSQINTENETQINNQDHCKVFNDECTGLNTCENCTSNSNCNWCQVEDELTCENILFTENNEELCPIRVTICAASPTPTVTEQTSSANTNGALISLIFLLLVSILIIS</sequence>
<evidence type="ECO:0000256" key="2">
    <source>
        <dbReference type="SAM" id="SignalP"/>
    </source>
</evidence>
<evidence type="ECO:0000256" key="1">
    <source>
        <dbReference type="ARBA" id="ARBA00023180"/>
    </source>
</evidence>
<dbReference type="EMBL" id="JANTQA010000012">
    <property type="protein sequence ID" value="KAJ3450871.1"/>
    <property type="molecule type" value="Genomic_DNA"/>
</dbReference>
<evidence type="ECO:0000259" key="3">
    <source>
        <dbReference type="SMART" id="SM00423"/>
    </source>
</evidence>
<name>A0AAV8A9B0_9EUKA</name>
<accession>A0AAV8A9B0</accession>
<proteinExistence type="predicted"/>
<keyword evidence="2" id="KW-0732">Signal</keyword>
<feature type="domain" description="PSI" evidence="3">
    <location>
        <begin position="25"/>
        <end position="71"/>
    </location>
</feature>
<dbReference type="Proteomes" id="UP001146793">
    <property type="component" value="Unassembled WGS sequence"/>
</dbReference>
<dbReference type="InterPro" id="IPR016201">
    <property type="entry name" value="PSI"/>
</dbReference>
<keyword evidence="1" id="KW-0325">Glycoprotein</keyword>
<organism evidence="4 5">
    <name type="scientific">Anaeramoeba flamelloides</name>
    <dbReference type="NCBI Taxonomy" id="1746091"/>
    <lineage>
        <taxon>Eukaryota</taxon>
        <taxon>Metamonada</taxon>
        <taxon>Anaeramoebidae</taxon>
        <taxon>Anaeramoeba</taxon>
    </lineage>
</organism>
<dbReference type="AlphaFoldDB" id="A0AAV8A9B0"/>
<feature type="domain" description="PSI" evidence="3">
    <location>
        <begin position="232"/>
        <end position="273"/>
    </location>
</feature>
<dbReference type="SMART" id="SM00423">
    <property type="entry name" value="PSI"/>
    <property type="match status" value="3"/>
</dbReference>
<protein>
    <recommendedName>
        <fullName evidence="3">PSI domain-containing protein</fullName>
    </recommendedName>
</protein>
<gene>
    <name evidence="4" type="ORF">M0812_07062</name>
</gene>